<dbReference type="SUPFAM" id="SSF58100">
    <property type="entry name" value="Bacterial hemolysins"/>
    <property type="match status" value="1"/>
</dbReference>
<feature type="transmembrane region" description="Helical" evidence="2">
    <location>
        <begin position="134"/>
        <end position="152"/>
    </location>
</feature>
<name>A0A9P5YE58_9AGAR</name>
<comment type="caution">
    <text evidence="3">The sequence shown here is derived from an EMBL/GenBank/DDBJ whole genome shotgun (WGS) entry which is preliminary data.</text>
</comment>
<accession>A0A9P5YE58</accession>
<evidence type="ECO:0000313" key="3">
    <source>
        <dbReference type="EMBL" id="KAF9466856.1"/>
    </source>
</evidence>
<evidence type="ECO:0000256" key="2">
    <source>
        <dbReference type="SAM" id="Phobius"/>
    </source>
</evidence>
<dbReference type="Proteomes" id="UP000807353">
    <property type="component" value="Unassembled WGS sequence"/>
</dbReference>
<keyword evidence="1" id="KW-0175">Coiled coil</keyword>
<keyword evidence="2" id="KW-1133">Transmembrane helix</keyword>
<keyword evidence="2" id="KW-0812">Transmembrane</keyword>
<evidence type="ECO:0000313" key="4">
    <source>
        <dbReference type="Proteomes" id="UP000807353"/>
    </source>
</evidence>
<gene>
    <name evidence="3" type="ORF">BDZ94DRAFT_85228</name>
</gene>
<keyword evidence="4" id="KW-1185">Reference proteome</keyword>
<keyword evidence="2" id="KW-0472">Membrane</keyword>
<dbReference type="EMBL" id="MU150239">
    <property type="protein sequence ID" value="KAF9466856.1"/>
    <property type="molecule type" value="Genomic_DNA"/>
</dbReference>
<organism evidence="3 4">
    <name type="scientific">Collybia nuda</name>
    <dbReference type="NCBI Taxonomy" id="64659"/>
    <lineage>
        <taxon>Eukaryota</taxon>
        <taxon>Fungi</taxon>
        <taxon>Dikarya</taxon>
        <taxon>Basidiomycota</taxon>
        <taxon>Agaricomycotina</taxon>
        <taxon>Agaricomycetes</taxon>
        <taxon>Agaricomycetidae</taxon>
        <taxon>Agaricales</taxon>
        <taxon>Tricholomatineae</taxon>
        <taxon>Clitocybaceae</taxon>
        <taxon>Collybia</taxon>
    </lineage>
</organism>
<evidence type="ECO:0000256" key="1">
    <source>
        <dbReference type="SAM" id="Coils"/>
    </source>
</evidence>
<dbReference type="AlphaFoldDB" id="A0A9P5YE58"/>
<proteinExistence type="predicted"/>
<sequence length="260" mass="28758">MVIRKDWKKNLLDSRDVASELSAKLRSWDTLCRKVIKVVKTEEQRKQALALLKGYKEIDSDRSRTMTEAFNGIREKLNPFSDNFASYLTNTGAKKGVDVDKYAQEVRDCTEGVRVAKEALDRANKALIGTAAGAWIWLLPLLGSTAAVLVLGNKYKDAKKKLAEAQSKLRNANKDQDAVASLKTTADQLIPTIVETSSDLGIFSSIWAHVRNQAVEIETHLKAGRDAAGSPMFALELEHAEILTLPLADSLRDYASQILD</sequence>
<reference evidence="3" key="1">
    <citation type="submission" date="2020-11" db="EMBL/GenBank/DDBJ databases">
        <authorList>
            <consortium name="DOE Joint Genome Institute"/>
            <person name="Ahrendt S."/>
            <person name="Riley R."/>
            <person name="Andreopoulos W."/>
            <person name="Labutti K."/>
            <person name="Pangilinan J."/>
            <person name="Ruiz-Duenas F.J."/>
            <person name="Barrasa J.M."/>
            <person name="Sanchez-Garcia M."/>
            <person name="Camarero S."/>
            <person name="Miyauchi S."/>
            <person name="Serrano A."/>
            <person name="Linde D."/>
            <person name="Babiker R."/>
            <person name="Drula E."/>
            <person name="Ayuso-Fernandez I."/>
            <person name="Pacheco R."/>
            <person name="Padilla G."/>
            <person name="Ferreira P."/>
            <person name="Barriuso J."/>
            <person name="Kellner H."/>
            <person name="Castanera R."/>
            <person name="Alfaro M."/>
            <person name="Ramirez L."/>
            <person name="Pisabarro A.G."/>
            <person name="Kuo A."/>
            <person name="Tritt A."/>
            <person name="Lipzen A."/>
            <person name="He G."/>
            <person name="Yan M."/>
            <person name="Ng V."/>
            <person name="Cullen D."/>
            <person name="Martin F."/>
            <person name="Rosso M.-N."/>
            <person name="Henrissat B."/>
            <person name="Hibbett D."/>
            <person name="Martinez A.T."/>
            <person name="Grigoriev I.V."/>
        </authorList>
    </citation>
    <scope>NUCLEOTIDE SEQUENCE</scope>
    <source>
        <strain evidence="3">CBS 247.69</strain>
    </source>
</reference>
<protein>
    <submittedName>
        <fullName evidence="3">Uncharacterized protein</fullName>
    </submittedName>
</protein>
<feature type="coiled-coil region" evidence="1">
    <location>
        <begin position="148"/>
        <end position="175"/>
    </location>
</feature>
<dbReference type="Gene3D" id="1.20.1170.10">
    <property type="match status" value="1"/>
</dbReference>
<dbReference type="OrthoDB" id="3198211at2759"/>